<evidence type="ECO:0000259" key="2">
    <source>
        <dbReference type="Pfam" id="PF13391"/>
    </source>
</evidence>
<dbReference type="InterPro" id="IPR003615">
    <property type="entry name" value="HNH_nuc"/>
</dbReference>
<name>A0A8H5ZQX6_PETAA</name>
<feature type="compositionally biased region" description="Basic and acidic residues" evidence="1">
    <location>
        <begin position="305"/>
        <end position="320"/>
    </location>
</feature>
<evidence type="ECO:0000313" key="4">
    <source>
        <dbReference type="Proteomes" id="UP000541154"/>
    </source>
</evidence>
<evidence type="ECO:0000313" key="3">
    <source>
        <dbReference type="EMBL" id="KAF5855203.1"/>
    </source>
</evidence>
<feature type="domain" description="HNH nuclease" evidence="2">
    <location>
        <begin position="83"/>
        <end position="137"/>
    </location>
</feature>
<gene>
    <name evidence="3" type="ORF">ETB97_009731</name>
</gene>
<organism evidence="3 4">
    <name type="scientific">Petromyces alliaceus</name>
    <name type="common">Aspergillus alliaceus</name>
    <dbReference type="NCBI Taxonomy" id="209559"/>
    <lineage>
        <taxon>Eukaryota</taxon>
        <taxon>Fungi</taxon>
        <taxon>Dikarya</taxon>
        <taxon>Ascomycota</taxon>
        <taxon>Pezizomycotina</taxon>
        <taxon>Eurotiomycetes</taxon>
        <taxon>Eurotiomycetidae</taxon>
        <taxon>Eurotiales</taxon>
        <taxon>Aspergillaceae</taxon>
        <taxon>Aspergillus</taxon>
        <taxon>Aspergillus subgen. Circumdati</taxon>
    </lineage>
</organism>
<feature type="compositionally biased region" description="Basic and acidic residues" evidence="1">
    <location>
        <begin position="1"/>
        <end position="10"/>
    </location>
</feature>
<sequence>MAELDRDREAMPPPRAIRRRSSGPSSPSRRSQSSFSVITKSSVSGKIEYSPAMSSISSDSCPESDVFSTATKTEVRRLAGDRCWVCQSTEPQICHVIANEDKQLDVWFEAGLLNFSLLSAANGIPLCGTCHIQFDRAHDPGFVFIPTDLQYFIDFELEDRERRLASNTLPRQVPTSVMYRDHLMKEKKIPDDTTSGLYRPIFLKEYLLHGIISVEDLGFTKPKQWHGAPIATLRRGILALGSARITSLDKVTVAQLQVLRDLYFRPVEDNSVNVRSSLVQPDLHCQKRRTDDDDDEQPKNKRFKRDSTRTDKPEHMDGNDLDAKQHYLRAFEAEWVLGPNFTTEQIIHRYAPLFAHD</sequence>
<accession>A0A8H5ZQX6</accession>
<evidence type="ECO:0000256" key="1">
    <source>
        <dbReference type="SAM" id="MobiDB-lite"/>
    </source>
</evidence>
<feature type="region of interest" description="Disordered" evidence="1">
    <location>
        <begin position="1"/>
        <end position="42"/>
    </location>
</feature>
<proteinExistence type="predicted"/>
<reference evidence="3 4" key="1">
    <citation type="submission" date="2019-04" db="EMBL/GenBank/DDBJ databases">
        <title>Aspergillus burnettii sp. nov., novel species from soil in southeast Queensland.</title>
        <authorList>
            <person name="Gilchrist C.L.M."/>
            <person name="Pitt J.I."/>
            <person name="Lange L."/>
            <person name="Lacey H.J."/>
            <person name="Vuong D."/>
            <person name="Midgley D.J."/>
            <person name="Greenfield P."/>
            <person name="Bradbury M."/>
            <person name="Lacey E."/>
            <person name="Busk P.K."/>
            <person name="Pilgaard B."/>
            <person name="Chooi Y.H."/>
            <person name="Piggott A.M."/>
        </authorList>
    </citation>
    <scope>NUCLEOTIDE SEQUENCE [LARGE SCALE GENOMIC DNA]</scope>
    <source>
        <strain evidence="3 4">FRR 5400</strain>
    </source>
</reference>
<comment type="caution">
    <text evidence="3">The sequence shown here is derived from an EMBL/GenBank/DDBJ whole genome shotgun (WGS) entry which is preliminary data.</text>
</comment>
<feature type="region of interest" description="Disordered" evidence="1">
    <location>
        <begin position="283"/>
        <end position="320"/>
    </location>
</feature>
<feature type="compositionally biased region" description="Low complexity" evidence="1">
    <location>
        <begin position="22"/>
        <end position="42"/>
    </location>
</feature>
<dbReference type="Proteomes" id="UP000541154">
    <property type="component" value="Unassembled WGS sequence"/>
</dbReference>
<keyword evidence="4" id="KW-1185">Reference proteome</keyword>
<protein>
    <recommendedName>
        <fullName evidence="2">HNH nuclease domain-containing protein</fullName>
    </recommendedName>
</protein>
<dbReference type="Pfam" id="PF13391">
    <property type="entry name" value="HNH_2"/>
    <property type="match status" value="1"/>
</dbReference>
<dbReference type="EMBL" id="SPNV01000480">
    <property type="protein sequence ID" value="KAF5855203.1"/>
    <property type="molecule type" value="Genomic_DNA"/>
</dbReference>
<dbReference type="AlphaFoldDB" id="A0A8H5ZQX6"/>